<feature type="transmembrane region" description="Helical" evidence="5">
    <location>
        <begin position="37"/>
        <end position="54"/>
    </location>
</feature>
<evidence type="ECO:0000256" key="5">
    <source>
        <dbReference type="SAM" id="Phobius"/>
    </source>
</evidence>
<feature type="transmembrane region" description="Helical" evidence="5">
    <location>
        <begin position="7"/>
        <end position="31"/>
    </location>
</feature>
<comment type="caution">
    <text evidence="7">The sequence shown here is derived from an EMBL/GenBank/DDBJ whole genome shotgun (WGS) entry which is preliminary data.</text>
</comment>
<dbReference type="Gene3D" id="2.40.50.140">
    <property type="entry name" value="Nucleic acid-binding proteins"/>
    <property type="match status" value="1"/>
</dbReference>
<evidence type="ECO:0000313" key="8">
    <source>
        <dbReference type="Proteomes" id="UP000746471"/>
    </source>
</evidence>
<name>A0ABS5PQ83_9FIRM</name>
<reference evidence="7 8" key="1">
    <citation type="submission" date="2021-05" db="EMBL/GenBank/DDBJ databases">
        <title>Fusibacter ferrireducens sp. nov., an anaerobic, sulfur- and Fe-reducing bacterium isolated from the mangrove sediment.</title>
        <authorList>
            <person name="Qiu D."/>
        </authorList>
    </citation>
    <scope>NUCLEOTIDE SEQUENCE [LARGE SCALE GENOMIC DNA]</scope>
    <source>
        <strain evidence="7 8">DSM 12116</strain>
    </source>
</reference>
<keyword evidence="3 5" id="KW-1133">Transmembrane helix</keyword>
<dbReference type="EMBL" id="JAHBCL010000018">
    <property type="protein sequence ID" value="MBS7527300.1"/>
    <property type="molecule type" value="Genomic_DNA"/>
</dbReference>
<evidence type="ECO:0000259" key="6">
    <source>
        <dbReference type="Pfam" id="PF01957"/>
    </source>
</evidence>
<dbReference type="PANTHER" id="PTHR33507">
    <property type="entry name" value="INNER MEMBRANE PROTEIN YBBJ"/>
    <property type="match status" value="1"/>
</dbReference>
<feature type="domain" description="NfeD-like C-terminal" evidence="6">
    <location>
        <begin position="73"/>
        <end position="130"/>
    </location>
</feature>
<evidence type="ECO:0000256" key="4">
    <source>
        <dbReference type="ARBA" id="ARBA00023136"/>
    </source>
</evidence>
<evidence type="ECO:0000256" key="1">
    <source>
        <dbReference type="ARBA" id="ARBA00004141"/>
    </source>
</evidence>
<sequence>MIIVFTLLEAATLGLTSIWFAVGALASLVAAVMGFNLFVQIAVFIIVALILLIYTRPIAKRVLKIGRNKTNTDALIGQHAYVTKAIGPHETGLVKINGQIWTAKSVDGELIDVEANVEILAIEGVKLIVKGL</sequence>
<organism evidence="7 8">
    <name type="scientific">Fusibacter paucivorans</name>
    <dbReference type="NCBI Taxonomy" id="76009"/>
    <lineage>
        <taxon>Bacteria</taxon>
        <taxon>Bacillati</taxon>
        <taxon>Bacillota</taxon>
        <taxon>Clostridia</taxon>
        <taxon>Eubacteriales</taxon>
        <taxon>Eubacteriales Family XII. Incertae Sedis</taxon>
        <taxon>Fusibacter</taxon>
    </lineage>
</organism>
<dbReference type="InterPro" id="IPR002810">
    <property type="entry name" value="NfeD-like_C"/>
</dbReference>
<evidence type="ECO:0000256" key="2">
    <source>
        <dbReference type="ARBA" id="ARBA00022692"/>
    </source>
</evidence>
<accession>A0ABS5PQ83</accession>
<dbReference type="Pfam" id="PF01957">
    <property type="entry name" value="NfeD"/>
    <property type="match status" value="1"/>
</dbReference>
<dbReference type="InterPro" id="IPR012340">
    <property type="entry name" value="NA-bd_OB-fold"/>
</dbReference>
<dbReference type="SUPFAM" id="SSF141322">
    <property type="entry name" value="NfeD domain-like"/>
    <property type="match status" value="1"/>
</dbReference>
<dbReference type="PANTHER" id="PTHR33507:SF3">
    <property type="entry name" value="INNER MEMBRANE PROTEIN YBBJ"/>
    <property type="match status" value="1"/>
</dbReference>
<dbReference type="InterPro" id="IPR052165">
    <property type="entry name" value="Membrane_assoc_protease"/>
</dbReference>
<keyword evidence="8" id="KW-1185">Reference proteome</keyword>
<keyword evidence="2 5" id="KW-0812">Transmembrane</keyword>
<comment type="subcellular location">
    <subcellularLocation>
        <location evidence="1">Membrane</location>
        <topology evidence="1">Multi-pass membrane protein</topology>
    </subcellularLocation>
</comment>
<evidence type="ECO:0000313" key="7">
    <source>
        <dbReference type="EMBL" id="MBS7527300.1"/>
    </source>
</evidence>
<dbReference type="Proteomes" id="UP000746471">
    <property type="component" value="Unassembled WGS sequence"/>
</dbReference>
<evidence type="ECO:0000256" key="3">
    <source>
        <dbReference type="ARBA" id="ARBA00022989"/>
    </source>
</evidence>
<keyword evidence="4 5" id="KW-0472">Membrane</keyword>
<protein>
    <submittedName>
        <fullName evidence="7">NfeD family protein</fullName>
    </submittedName>
</protein>
<gene>
    <name evidence="7" type="ORF">KHM83_11465</name>
</gene>
<proteinExistence type="predicted"/>